<protein>
    <submittedName>
        <fullName evidence="1">Uncharacterized protein</fullName>
    </submittedName>
</protein>
<sequence>MATSDLPGWSELLTRPVDRKIWKIPWTPFRPSMPFQDAEICQRITDVKLGYRYISYPLSDIDRFDFWDIVLETGLEDSVKCFK</sequence>
<accession>A0A8X6WPS2</accession>
<keyword evidence="2" id="KW-1185">Reference proteome</keyword>
<gene>
    <name evidence="1" type="ORF">TNIN_112501</name>
</gene>
<dbReference type="Proteomes" id="UP000886998">
    <property type="component" value="Unassembled WGS sequence"/>
</dbReference>
<dbReference type="EMBL" id="BMAV01000362">
    <property type="protein sequence ID" value="GFY37571.1"/>
    <property type="molecule type" value="Genomic_DNA"/>
</dbReference>
<name>A0A8X6WPS2_9ARAC</name>
<proteinExistence type="predicted"/>
<reference evidence="1" key="1">
    <citation type="submission" date="2020-08" db="EMBL/GenBank/DDBJ databases">
        <title>Multicomponent nature underlies the extraordinary mechanical properties of spider dragline silk.</title>
        <authorList>
            <person name="Kono N."/>
            <person name="Nakamura H."/>
            <person name="Mori M."/>
            <person name="Yoshida Y."/>
            <person name="Ohtoshi R."/>
            <person name="Malay A.D."/>
            <person name="Moran D.A.P."/>
            <person name="Tomita M."/>
            <person name="Numata K."/>
            <person name="Arakawa K."/>
        </authorList>
    </citation>
    <scope>NUCLEOTIDE SEQUENCE</scope>
</reference>
<comment type="caution">
    <text evidence="1">The sequence shown here is derived from an EMBL/GenBank/DDBJ whole genome shotgun (WGS) entry which is preliminary data.</text>
</comment>
<evidence type="ECO:0000313" key="1">
    <source>
        <dbReference type="EMBL" id="GFY37571.1"/>
    </source>
</evidence>
<organism evidence="1 2">
    <name type="scientific">Trichonephila inaurata madagascariensis</name>
    <dbReference type="NCBI Taxonomy" id="2747483"/>
    <lineage>
        <taxon>Eukaryota</taxon>
        <taxon>Metazoa</taxon>
        <taxon>Ecdysozoa</taxon>
        <taxon>Arthropoda</taxon>
        <taxon>Chelicerata</taxon>
        <taxon>Arachnida</taxon>
        <taxon>Araneae</taxon>
        <taxon>Araneomorphae</taxon>
        <taxon>Entelegynae</taxon>
        <taxon>Araneoidea</taxon>
        <taxon>Nephilidae</taxon>
        <taxon>Trichonephila</taxon>
        <taxon>Trichonephila inaurata</taxon>
    </lineage>
</organism>
<dbReference type="AlphaFoldDB" id="A0A8X6WPS2"/>
<evidence type="ECO:0000313" key="2">
    <source>
        <dbReference type="Proteomes" id="UP000886998"/>
    </source>
</evidence>